<dbReference type="GO" id="GO:0008360">
    <property type="term" value="P:regulation of cell shape"/>
    <property type="evidence" value="ECO:0007669"/>
    <property type="project" value="UniProtKB-KW"/>
</dbReference>
<dbReference type="SUPFAM" id="SSF53955">
    <property type="entry name" value="Lysozyme-like"/>
    <property type="match status" value="1"/>
</dbReference>
<evidence type="ECO:0000256" key="7">
    <source>
        <dbReference type="ARBA" id="ARBA00022679"/>
    </source>
</evidence>
<evidence type="ECO:0000256" key="14">
    <source>
        <dbReference type="ARBA" id="ARBA00034000"/>
    </source>
</evidence>
<dbReference type="PANTHER" id="PTHR32282">
    <property type="entry name" value="BINDING PROTEIN TRANSPEPTIDASE, PUTATIVE-RELATED"/>
    <property type="match status" value="1"/>
</dbReference>
<dbReference type="EMBL" id="LBXL01000017">
    <property type="protein sequence ID" value="KKR29973.1"/>
    <property type="molecule type" value="Genomic_DNA"/>
</dbReference>
<dbReference type="InterPro" id="IPR050396">
    <property type="entry name" value="Glycosyltr_51/Transpeptidase"/>
</dbReference>
<evidence type="ECO:0000313" key="18">
    <source>
        <dbReference type="EMBL" id="KKR29973.1"/>
    </source>
</evidence>
<comment type="catalytic activity">
    <reaction evidence="15">
        <text>[GlcNAc-(1-&gt;4)-Mur2Ac(oyl-L-Ala-gamma-D-Glu-L-Lys-D-Ala-D-Ala)](n)-di-trans,octa-cis-undecaprenyl diphosphate + beta-D-GlcNAc-(1-&gt;4)-Mur2Ac(oyl-L-Ala-gamma-D-Glu-L-Lys-D-Ala-D-Ala)-di-trans,octa-cis-undecaprenyl diphosphate = [GlcNAc-(1-&gt;4)-Mur2Ac(oyl-L-Ala-gamma-D-Glu-L-Lys-D-Ala-D-Ala)](n+1)-di-trans,octa-cis-undecaprenyl diphosphate + di-trans,octa-cis-undecaprenyl diphosphate + H(+)</text>
        <dbReference type="Rhea" id="RHEA:23708"/>
        <dbReference type="Rhea" id="RHEA-COMP:9602"/>
        <dbReference type="Rhea" id="RHEA-COMP:9603"/>
        <dbReference type="ChEBI" id="CHEBI:15378"/>
        <dbReference type="ChEBI" id="CHEBI:58405"/>
        <dbReference type="ChEBI" id="CHEBI:60033"/>
        <dbReference type="ChEBI" id="CHEBI:78435"/>
        <dbReference type="EC" id="2.4.99.28"/>
    </reaction>
</comment>
<keyword evidence="10" id="KW-0573">Peptidoglycan synthesis</keyword>
<comment type="similarity">
    <text evidence="3">In the N-terminal section; belongs to the glycosyltransferase 51 family.</text>
</comment>
<evidence type="ECO:0000256" key="3">
    <source>
        <dbReference type="ARBA" id="ARBA00007739"/>
    </source>
</evidence>
<name>A0A0G0PPY9_9BACT</name>
<evidence type="ECO:0000256" key="15">
    <source>
        <dbReference type="ARBA" id="ARBA00049902"/>
    </source>
</evidence>
<dbReference type="PATRIC" id="fig|1618552.3.peg.566"/>
<keyword evidence="9" id="KW-0133">Cell shape</keyword>
<dbReference type="InterPro" id="IPR023346">
    <property type="entry name" value="Lysozyme-like_dom_sf"/>
</dbReference>
<dbReference type="FunFam" id="1.10.3810.10:FF:000001">
    <property type="entry name" value="Penicillin-binding protein 1A"/>
    <property type="match status" value="1"/>
</dbReference>
<dbReference type="AlphaFoldDB" id="A0A0G0PPY9"/>
<comment type="caution">
    <text evidence="18">The sequence shown here is derived from an EMBL/GenBank/DDBJ whole genome shotgun (WGS) entry which is preliminary data.</text>
</comment>
<evidence type="ECO:0000256" key="9">
    <source>
        <dbReference type="ARBA" id="ARBA00022960"/>
    </source>
</evidence>
<evidence type="ECO:0000256" key="10">
    <source>
        <dbReference type="ARBA" id="ARBA00022984"/>
    </source>
</evidence>
<sequence>MSNFKGTILKYWDNLLELANRIRMSLANDFSKLAAKRASQKESLYTKPMPYWKDSLRRRRRARRIRNMSPGKLITSRRVVTLTKMGFLSVIAGFIILLVLIPYMAFNLPSPDKIVRREGFSTKITDRNGKVLYDIYSDQNRIPITIDSIPQYLKDATISIEDKNFYNHQGFDPLGILRGLSKIVTKGRAEGGSTLTQQLVKNVLVGDERSITRKIKEFILAIQIERKYSKDEILQMYFNEAPYGGTAWGVGAAAQTYFGKDVKDLDLVESVILAGLPQRPSYYSPYSSNPDAYIDRAKQVLRRMREDGHITKEQGQVWCGFSRTGWVAGNNNSRPGFAGRSTKDSFRRN</sequence>
<comment type="similarity">
    <text evidence="2">In the C-terminal section; belongs to the transpeptidase family.</text>
</comment>
<dbReference type="GO" id="GO:0030288">
    <property type="term" value="C:outer membrane-bounded periplasmic space"/>
    <property type="evidence" value="ECO:0007669"/>
    <property type="project" value="TreeGrafter"/>
</dbReference>
<keyword evidence="5" id="KW-0121">Carboxypeptidase</keyword>
<feature type="transmembrane region" description="Helical" evidence="16">
    <location>
        <begin position="85"/>
        <end position="106"/>
    </location>
</feature>
<keyword evidence="16" id="KW-0812">Transmembrane</keyword>
<dbReference type="GO" id="GO:0008955">
    <property type="term" value="F:peptidoglycan glycosyltransferase activity"/>
    <property type="evidence" value="ECO:0007669"/>
    <property type="project" value="UniProtKB-EC"/>
</dbReference>
<evidence type="ECO:0000256" key="5">
    <source>
        <dbReference type="ARBA" id="ARBA00022645"/>
    </source>
</evidence>
<comment type="subcellular location">
    <subcellularLocation>
        <location evidence="1">Cell membrane</location>
    </subcellularLocation>
</comment>
<keyword evidence="11 16" id="KW-0472">Membrane</keyword>
<evidence type="ECO:0000256" key="2">
    <source>
        <dbReference type="ARBA" id="ARBA00007090"/>
    </source>
</evidence>
<evidence type="ECO:0000256" key="12">
    <source>
        <dbReference type="ARBA" id="ARBA00023268"/>
    </source>
</evidence>
<dbReference type="InterPro" id="IPR001264">
    <property type="entry name" value="Glyco_trans_51"/>
</dbReference>
<dbReference type="Gene3D" id="1.10.3810.10">
    <property type="entry name" value="Biosynthetic peptidoglycan transglycosylase-like"/>
    <property type="match status" value="1"/>
</dbReference>
<evidence type="ECO:0000256" key="4">
    <source>
        <dbReference type="ARBA" id="ARBA00022475"/>
    </source>
</evidence>
<evidence type="ECO:0000256" key="13">
    <source>
        <dbReference type="ARBA" id="ARBA00023316"/>
    </source>
</evidence>
<keyword evidence="8" id="KW-0378">Hydrolase</keyword>
<keyword evidence="13" id="KW-0961">Cell wall biogenesis/degradation</keyword>
<evidence type="ECO:0000259" key="17">
    <source>
        <dbReference type="Pfam" id="PF00912"/>
    </source>
</evidence>
<keyword evidence="12" id="KW-0511">Multifunctional enzyme</keyword>
<dbReference type="Proteomes" id="UP000034793">
    <property type="component" value="Unassembled WGS sequence"/>
</dbReference>
<evidence type="ECO:0000256" key="1">
    <source>
        <dbReference type="ARBA" id="ARBA00004236"/>
    </source>
</evidence>
<gene>
    <name evidence="18" type="ORF">UT61_C0017G0010</name>
</gene>
<evidence type="ECO:0000256" key="8">
    <source>
        <dbReference type="ARBA" id="ARBA00022801"/>
    </source>
</evidence>
<dbReference type="Pfam" id="PF00912">
    <property type="entry name" value="Transgly"/>
    <property type="match status" value="1"/>
</dbReference>
<keyword evidence="6" id="KW-0328">Glycosyltransferase</keyword>
<feature type="domain" description="Glycosyl transferase family 51" evidence="17">
    <location>
        <begin position="129"/>
        <end position="304"/>
    </location>
</feature>
<accession>A0A0G0PPY9</accession>
<keyword evidence="16" id="KW-1133">Transmembrane helix</keyword>
<keyword evidence="7" id="KW-0808">Transferase</keyword>
<dbReference type="GO" id="GO:0005886">
    <property type="term" value="C:plasma membrane"/>
    <property type="evidence" value="ECO:0007669"/>
    <property type="project" value="UniProtKB-SubCell"/>
</dbReference>
<dbReference type="PANTHER" id="PTHR32282:SF11">
    <property type="entry name" value="PENICILLIN-BINDING PROTEIN 1B"/>
    <property type="match status" value="1"/>
</dbReference>
<keyword evidence="4" id="KW-1003">Cell membrane</keyword>
<evidence type="ECO:0000313" key="19">
    <source>
        <dbReference type="Proteomes" id="UP000034793"/>
    </source>
</evidence>
<evidence type="ECO:0000256" key="11">
    <source>
        <dbReference type="ARBA" id="ARBA00023136"/>
    </source>
</evidence>
<keyword evidence="5" id="KW-0645">Protease</keyword>
<organism evidence="18 19">
    <name type="scientific">Candidatus Woesebacteria bacterium GW2011_GWA1_39_8</name>
    <dbReference type="NCBI Taxonomy" id="1618552"/>
    <lineage>
        <taxon>Bacteria</taxon>
        <taxon>Candidatus Woeseibacteriota</taxon>
    </lineage>
</organism>
<evidence type="ECO:0000256" key="16">
    <source>
        <dbReference type="SAM" id="Phobius"/>
    </source>
</evidence>
<dbReference type="InterPro" id="IPR036950">
    <property type="entry name" value="PBP_transglycosylase"/>
</dbReference>
<comment type="catalytic activity">
    <reaction evidence="14">
        <text>Preferential cleavage: (Ac)2-L-Lys-D-Ala-|-D-Ala. Also transpeptidation of peptidyl-alanyl moieties that are N-acyl substituents of D-alanine.</text>
        <dbReference type="EC" id="3.4.16.4"/>
    </reaction>
</comment>
<evidence type="ECO:0000256" key="6">
    <source>
        <dbReference type="ARBA" id="ARBA00022676"/>
    </source>
</evidence>
<protein>
    <recommendedName>
        <fullName evidence="17">Glycosyl transferase family 51 domain-containing protein</fullName>
    </recommendedName>
</protein>
<dbReference type="GO" id="GO:0071555">
    <property type="term" value="P:cell wall organization"/>
    <property type="evidence" value="ECO:0007669"/>
    <property type="project" value="UniProtKB-KW"/>
</dbReference>
<reference evidence="18 19" key="1">
    <citation type="journal article" date="2015" name="Nature">
        <title>rRNA introns, odd ribosomes, and small enigmatic genomes across a large radiation of phyla.</title>
        <authorList>
            <person name="Brown C.T."/>
            <person name="Hug L.A."/>
            <person name="Thomas B.C."/>
            <person name="Sharon I."/>
            <person name="Castelle C.J."/>
            <person name="Singh A."/>
            <person name="Wilkins M.J."/>
            <person name="Williams K.H."/>
            <person name="Banfield J.F."/>
        </authorList>
    </citation>
    <scope>NUCLEOTIDE SEQUENCE [LARGE SCALE GENOMIC DNA]</scope>
</reference>
<proteinExistence type="inferred from homology"/>
<dbReference type="GO" id="GO:0009252">
    <property type="term" value="P:peptidoglycan biosynthetic process"/>
    <property type="evidence" value="ECO:0007669"/>
    <property type="project" value="UniProtKB-KW"/>
</dbReference>
<dbReference type="GO" id="GO:0009002">
    <property type="term" value="F:serine-type D-Ala-D-Ala carboxypeptidase activity"/>
    <property type="evidence" value="ECO:0007669"/>
    <property type="project" value="UniProtKB-EC"/>
</dbReference>